<dbReference type="GO" id="GO:0000175">
    <property type="term" value="F:3'-5'-RNA exonuclease activity"/>
    <property type="evidence" value="ECO:0007669"/>
    <property type="project" value="TreeGrafter"/>
</dbReference>
<dbReference type="GO" id="GO:0000288">
    <property type="term" value="P:nuclear-transcribed mRNA catabolic process, deadenylation-dependent decay"/>
    <property type="evidence" value="ECO:0007669"/>
    <property type="project" value="TreeGrafter"/>
</dbReference>
<dbReference type="Proteomes" id="UP000276133">
    <property type="component" value="Unassembled WGS sequence"/>
</dbReference>
<proteinExistence type="predicted"/>
<name>A0A3M7SRS1_BRAPC</name>
<organism evidence="2 3">
    <name type="scientific">Brachionus plicatilis</name>
    <name type="common">Marine rotifer</name>
    <name type="synonym">Brachionus muelleri</name>
    <dbReference type="NCBI Taxonomy" id="10195"/>
    <lineage>
        <taxon>Eukaryota</taxon>
        <taxon>Metazoa</taxon>
        <taxon>Spiralia</taxon>
        <taxon>Gnathifera</taxon>
        <taxon>Rotifera</taxon>
        <taxon>Eurotatoria</taxon>
        <taxon>Monogononta</taxon>
        <taxon>Pseudotrocha</taxon>
        <taxon>Ploima</taxon>
        <taxon>Brachionidae</taxon>
        <taxon>Brachionus</taxon>
    </lineage>
</organism>
<dbReference type="GO" id="GO:0005739">
    <property type="term" value="C:mitochondrion"/>
    <property type="evidence" value="ECO:0007669"/>
    <property type="project" value="TreeGrafter"/>
</dbReference>
<protein>
    <submittedName>
        <fullName evidence="2">2-5-phosphodiesterase</fullName>
    </submittedName>
</protein>
<dbReference type="STRING" id="10195.A0A3M7SRS1"/>
<gene>
    <name evidence="2" type="ORF">BpHYR1_027412</name>
</gene>
<reference evidence="2 3" key="1">
    <citation type="journal article" date="2018" name="Sci. Rep.">
        <title>Genomic signatures of local adaptation to the degree of environmental predictability in rotifers.</title>
        <authorList>
            <person name="Franch-Gras L."/>
            <person name="Hahn C."/>
            <person name="Garcia-Roger E.M."/>
            <person name="Carmona M.J."/>
            <person name="Serra M."/>
            <person name="Gomez A."/>
        </authorList>
    </citation>
    <scope>NUCLEOTIDE SEQUENCE [LARGE SCALE GENOMIC DNA]</scope>
    <source>
        <strain evidence="2">HYR1</strain>
    </source>
</reference>
<dbReference type="PANTHER" id="PTHR12121:SF37">
    <property type="entry name" value="2',5'-PHOSPHODIESTERASE 12"/>
    <property type="match status" value="1"/>
</dbReference>
<dbReference type="PANTHER" id="PTHR12121">
    <property type="entry name" value="CARBON CATABOLITE REPRESSOR PROTEIN 4"/>
    <property type="match status" value="1"/>
</dbReference>
<dbReference type="OrthoDB" id="412787at2759"/>
<evidence type="ECO:0000313" key="3">
    <source>
        <dbReference type="Proteomes" id="UP000276133"/>
    </source>
</evidence>
<accession>A0A3M7SRS1</accession>
<dbReference type="InterPro" id="IPR005135">
    <property type="entry name" value="Endo/exonuclease/phosphatase"/>
</dbReference>
<dbReference type="SUPFAM" id="SSF56219">
    <property type="entry name" value="DNase I-like"/>
    <property type="match status" value="1"/>
</dbReference>
<dbReference type="InterPro" id="IPR050410">
    <property type="entry name" value="CCR4/nocturin_mRNA_transcr"/>
</dbReference>
<dbReference type="Pfam" id="PF03372">
    <property type="entry name" value="Exo_endo_phos"/>
    <property type="match status" value="1"/>
</dbReference>
<comment type="caution">
    <text evidence="2">The sequence shown here is derived from an EMBL/GenBank/DDBJ whole genome shotgun (WGS) entry which is preliminary data.</text>
</comment>
<dbReference type="InterPro" id="IPR036691">
    <property type="entry name" value="Endo/exonu/phosph_ase_sf"/>
</dbReference>
<dbReference type="AlphaFoldDB" id="A0A3M7SRS1"/>
<feature type="domain" description="Endonuclease/exonuclease/phosphatase" evidence="1">
    <location>
        <begin position="23"/>
        <end position="295"/>
    </location>
</feature>
<evidence type="ECO:0000259" key="1">
    <source>
        <dbReference type="Pfam" id="PF03372"/>
    </source>
</evidence>
<dbReference type="Gene3D" id="3.60.10.10">
    <property type="entry name" value="Endonuclease/exonuclease/phosphatase"/>
    <property type="match status" value="1"/>
</dbReference>
<evidence type="ECO:0000313" key="2">
    <source>
        <dbReference type="EMBL" id="RNA38544.1"/>
    </source>
</evidence>
<dbReference type="EMBL" id="REGN01000859">
    <property type="protein sequence ID" value="RNA38544.1"/>
    <property type="molecule type" value="Genomic_DNA"/>
</dbReference>
<keyword evidence="3" id="KW-1185">Reference proteome</keyword>
<sequence>MPMTCRHKYTKSYLDSNYIRIMSYNILAACYTDSMFENEYEYCKYEFLNFNYRKPLLLHEIPNYNCDIVFLQECDADFVLNDLNACMCDFKCLFLEKSRLTNEGEAILIRNNKLKFIKSFDINFAEKFKTFDDLKFLRDLLNKDQLSLICDKGNILQVALTEFIEMPGYFLLLANTHLYSHQSGHFVRLIQAIISAKYLEELKRILLNDKLTKKVNIIFAGDFNSAPNSTTIKYILNGKIEIDDLDLKNMTEEEINIFEKAKSQLSHSTKFISYDDTSSTNFGCEFEGVLDYLFYEDEILEMTRTIPFPSIEKIRENVAIPNQYRRFEIDIF</sequence>